<name>A0A1B3AYC8_9CAUD</name>
<accession>A0A1B3AYC8</accession>
<protein>
    <submittedName>
        <fullName evidence="1">Uncharacterized protein</fullName>
    </submittedName>
</protein>
<organism evidence="1 2">
    <name type="scientific">Gordonia phage Bantam</name>
    <dbReference type="NCBI Taxonomy" id="1887641"/>
    <lineage>
        <taxon>Viruses</taxon>
        <taxon>Duplodnaviria</taxon>
        <taxon>Heunggongvirae</taxon>
        <taxon>Uroviricota</taxon>
        <taxon>Caudoviricetes</taxon>
        <taxon>Bantamvirus</taxon>
        <taxon>Bantamvirus bantam</taxon>
    </lineage>
</organism>
<dbReference type="RefSeq" id="YP_009287537.1">
    <property type="nucleotide sequence ID" value="NC_031074.1"/>
</dbReference>
<evidence type="ECO:0000313" key="1">
    <source>
        <dbReference type="EMBL" id="AOE43758.1"/>
    </source>
</evidence>
<dbReference type="Proteomes" id="UP000202170">
    <property type="component" value="Segment"/>
</dbReference>
<sequence length="85" mass="9682">MGADVEFQREVLALLTVVAERLGQIEEALRFPQRHVLGEVRGSENPPGAPVTLVDITVRDEAEARFKAMQRRQVNRAMETRRGRR</sequence>
<evidence type="ECO:0000313" key="2">
    <source>
        <dbReference type="Proteomes" id="UP000202170"/>
    </source>
</evidence>
<keyword evidence="2" id="KW-1185">Reference proteome</keyword>
<proteinExistence type="predicted"/>
<dbReference type="GeneID" id="29080333"/>
<reference evidence="2" key="1">
    <citation type="submission" date="2016-07" db="EMBL/GenBank/DDBJ databases">
        <authorList>
            <person name="Florea S."/>
            <person name="Webb J.S."/>
            <person name="Jaromczyk J."/>
            <person name="Schardl C.L."/>
        </authorList>
    </citation>
    <scope>NUCLEOTIDE SEQUENCE [LARGE SCALE GENOMIC DNA]</scope>
</reference>
<gene>
    <name evidence="1" type="primary">69</name>
    <name evidence="1" type="ORF">SEA_BANTAM_69</name>
</gene>
<dbReference type="KEGG" id="vg:29080333"/>
<dbReference type="EMBL" id="KX557272">
    <property type="protein sequence ID" value="AOE43758.1"/>
    <property type="molecule type" value="Genomic_DNA"/>
</dbReference>